<dbReference type="Pfam" id="PF00717">
    <property type="entry name" value="Peptidase_S24"/>
    <property type="match status" value="1"/>
</dbReference>
<sequence>MSLNTNKSLILNKIKSHYNFKSDAEFARFLEIKPSTLANWYARNSIDYDRLFSKCEGINANWLLSGEGPMLISEIKEQNTFKDVEGITRSEFLLRTDKVMQYNQIIPLYDIHATAGLVTLFKNDKQTPVDYYSIPNLPKVDGAVQITGDSMYPILKSGDIVFYREINNILENIYYGEMYLLDIQNDDDEYTTVKYIQTSERGPEWIKIVSYNSHHSPKDIHLSSVKAAAFIKGSLRLNSMR</sequence>
<dbReference type="InterPro" id="IPR039418">
    <property type="entry name" value="LexA-like"/>
</dbReference>
<keyword evidence="3" id="KW-0804">Transcription</keyword>
<dbReference type="InterPro" id="IPR015927">
    <property type="entry name" value="Peptidase_S24_S26A/B/C"/>
</dbReference>
<comment type="caution">
    <text evidence="6">The sequence shown here is derived from an EMBL/GenBank/DDBJ whole genome shotgun (WGS) entry which is preliminary data.</text>
</comment>
<evidence type="ECO:0000256" key="1">
    <source>
        <dbReference type="ARBA" id="ARBA00023015"/>
    </source>
</evidence>
<dbReference type="PANTHER" id="PTHR40661:SF1">
    <property type="entry name" value="HTH CRO_C1-TYPE DOMAIN-CONTAINING PROTEIN"/>
    <property type="match status" value="1"/>
</dbReference>
<keyword evidence="7" id="KW-1185">Reference proteome</keyword>
<accession>A0ABT7NLA0</accession>
<reference evidence="6" key="2">
    <citation type="journal article" date="2022" name="Sci. Total Environ.">
        <title>Prevalence, transmission, and molecular epidemiology of tet(X)-positive bacteria among humans, animals, and environmental niches in China: An epidemiological, and genomic-based study.</title>
        <authorList>
            <person name="Dong N."/>
            <person name="Zeng Y."/>
            <person name="Cai C."/>
            <person name="Sun C."/>
            <person name="Lu J."/>
            <person name="Liu C."/>
            <person name="Zhou H."/>
            <person name="Sun Q."/>
            <person name="Shu L."/>
            <person name="Wang H."/>
            <person name="Wang Y."/>
            <person name="Wang S."/>
            <person name="Wu C."/>
            <person name="Chan E.W."/>
            <person name="Chen G."/>
            <person name="Shen Z."/>
            <person name="Chen S."/>
            <person name="Zhang R."/>
        </authorList>
    </citation>
    <scope>NUCLEOTIDE SEQUENCE</scope>
    <source>
        <strain evidence="6">R1692</strain>
    </source>
</reference>
<dbReference type="RefSeq" id="WP_286650987.1">
    <property type="nucleotide sequence ID" value="NZ_JACAGK010000016.1"/>
</dbReference>
<keyword evidence="1" id="KW-0805">Transcription regulation</keyword>
<evidence type="ECO:0000259" key="4">
    <source>
        <dbReference type="Pfam" id="PF00717"/>
    </source>
</evidence>
<name>A0ABT7NLA0_9SPHI</name>
<proteinExistence type="predicted"/>
<dbReference type="SUPFAM" id="SSF51306">
    <property type="entry name" value="LexA/Signal peptidase"/>
    <property type="match status" value="1"/>
</dbReference>
<dbReference type="CDD" id="cd06529">
    <property type="entry name" value="S24_LexA-like"/>
    <property type="match status" value="1"/>
</dbReference>
<reference evidence="6" key="1">
    <citation type="submission" date="2020-06" db="EMBL/GenBank/DDBJ databases">
        <authorList>
            <person name="Dong N."/>
        </authorList>
    </citation>
    <scope>NUCLEOTIDE SEQUENCE</scope>
    <source>
        <strain evidence="6">R1692</strain>
    </source>
</reference>
<evidence type="ECO:0000256" key="2">
    <source>
        <dbReference type="ARBA" id="ARBA00023125"/>
    </source>
</evidence>
<dbReference type="Pfam" id="PF07022">
    <property type="entry name" value="Phage_CI_repr"/>
    <property type="match status" value="1"/>
</dbReference>
<feature type="domain" description="Bacteriophage CI repressor N-terminal" evidence="5">
    <location>
        <begin position="11"/>
        <end position="70"/>
    </location>
</feature>
<evidence type="ECO:0000256" key="3">
    <source>
        <dbReference type="ARBA" id="ARBA00023163"/>
    </source>
</evidence>
<evidence type="ECO:0000259" key="5">
    <source>
        <dbReference type="Pfam" id="PF07022"/>
    </source>
</evidence>
<gene>
    <name evidence="6" type="ORF">HX018_07235</name>
</gene>
<protein>
    <submittedName>
        <fullName evidence="6">Helix-turn-helix domain-containing protein</fullName>
    </submittedName>
</protein>
<dbReference type="InterPro" id="IPR010744">
    <property type="entry name" value="Phage_CI_N"/>
</dbReference>
<evidence type="ECO:0000313" key="6">
    <source>
        <dbReference type="EMBL" id="MDM1048026.1"/>
    </source>
</evidence>
<dbReference type="Proteomes" id="UP001170954">
    <property type="component" value="Unassembled WGS sequence"/>
</dbReference>
<evidence type="ECO:0000313" key="7">
    <source>
        <dbReference type="Proteomes" id="UP001170954"/>
    </source>
</evidence>
<dbReference type="PANTHER" id="PTHR40661">
    <property type="match status" value="1"/>
</dbReference>
<organism evidence="6 7">
    <name type="scientific">Sphingobacterium hotanense</name>
    <dbReference type="NCBI Taxonomy" id="649196"/>
    <lineage>
        <taxon>Bacteria</taxon>
        <taxon>Pseudomonadati</taxon>
        <taxon>Bacteroidota</taxon>
        <taxon>Sphingobacteriia</taxon>
        <taxon>Sphingobacteriales</taxon>
        <taxon>Sphingobacteriaceae</taxon>
        <taxon>Sphingobacterium</taxon>
    </lineage>
</organism>
<dbReference type="EMBL" id="JACAGK010000016">
    <property type="protein sequence ID" value="MDM1048026.1"/>
    <property type="molecule type" value="Genomic_DNA"/>
</dbReference>
<dbReference type="InterPro" id="IPR036286">
    <property type="entry name" value="LexA/Signal_pep-like_sf"/>
</dbReference>
<dbReference type="Gene3D" id="2.10.109.10">
    <property type="entry name" value="Umud Fragment, subunit A"/>
    <property type="match status" value="1"/>
</dbReference>
<dbReference type="InterPro" id="IPR010982">
    <property type="entry name" value="Lambda_DNA-bd_dom_sf"/>
</dbReference>
<keyword evidence="2" id="KW-0238">DNA-binding</keyword>
<dbReference type="Gene3D" id="1.10.260.40">
    <property type="entry name" value="lambda repressor-like DNA-binding domains"/>
    <property type="match status" value="1"/>
</dbReference>
<feature type="domain" description="Peptidase S24/S26A/S26B/S26C" evidence="4">
    <location>
        <begin position="112"/>
        <end position="222"/>
    </location>
</feature>